<name>A0A814HZF7_9BILA</name>
<gene>
    <name evidence="1" type="ORF">GPM918_LOCUS14529</name>
    <name evidence="2" type="ORF">SRO942_LOCUS14529</name>
</gene>
<reference evidence="1" key="1">
    <citation type="submission" date="2021-02" db="EMBL/GenBank/DDBJ databases">
        <authorList>
            <person name="Nowell W R."/>
        </authorList>
    </citation>
    <scope>NUCLEOTIDE SEQUENCE</scope>
</reference>
<dbReference type="Proteomes" id="UP000681722">
    <property type="component" value="Unassembled WGS sequence"/>
</dbReference>
<keyword evidence="3" id="KW-1185">Reference proteome</keyword>
<sequence>MSTIDIDKTKSKYVTSCQQTQLSGTSKIIFTNNTIRNDISPETIFKTELHRRKQYENHLAILNLHKERNSYPSALSSMPQPTIGNDDNDFIKEWNELLNDSRRNLMNKTTEYMENNLIEINGKIESDFEFEANDLSKSTIQASSRSDSPSLGTAIVNTQILTIFKFEGNQVYVYSALSNENENLNSPQKWIFYFVPIMLPESEDWVTAFKSEVRVTLMLGNDEVEEIARKAIIEKYDLSVSQYSKFWTVAPLMIDSLMSYIVKGSNSPVEGVHPHTDKNPNKLSITFRFKCSTEETAKEIVQKIIDSDYEIEIASYFAGFKQVSTNFVSINSDQLKSVISKTIADGGNKNAEYVHKSDIKNVHTKKREVERGQMRG</sequence>
<dbReference type="Proteomes" id="UP000663829">
    <property type="component" value="Unassembled WGS sequence"/>
</dbReference>
<dbReference type="EMBL" id="CAJOBC010003512">
    <property type="protein sequence ID" value="CAF3787704.1"/>
    <property type="molecule type" value="Genomic_DNA"/>
</dbReference>
<evidence type="ECO:0000313" key="3">
    <source>
        <dbReference type="Proteomes" id="UP000663829"/>
    </source>
</evidence>
<comment type="caution">
    <text evidence="1">The sequence shown here is derived from an EMBL/GenBank/DDBJ whole genome shotgun (WGS) entry which is preliminary data.</text>
</comment>
<protein>
    <submittedName>
        <fullName evidence="1">Uncharacterized protein</fullName>
    </submittedName>
</protein>
<evidence type="ECO:0000313" key="2">
    <source>
        <dbReference type="EMBL" id="CAF3787704.1"/>
    </source>
</evidence>
<dbReference type="EMBL" id="CAJNOQ010003512">
    <property type="protein sequence ID" value="CAF1016142.1"/>
    <property type="molecule type" value="Genomic_DNA"/>
</dbReference>
<proteinExistence type="predicted"/>
<dbReference type="AlphaFoldDB" id="A0A814HZF7"/>
<accession>A0A814HZF7</accession>
<organism evidence="1 3">
    <name type="scientific">Didymodactylos carnosus</name>
    <dbReference type="NCBI Taxonomy" id="1234261"/>
    <lineage>
        <taxon>Eukaryota</taxon>
        <taxon>Metazoa</taxon>
        <taxon>Spiralia</taxon>
        <taxon>Gnathifera</taxon>
        <taxon>Rotifera</taxon>
        <taxon>Eurotatoria</taxon>
        <taxon>Bdelloidea</taxon>
        <taxon>Philodinida</taxon>
        <taxon>Philodinidae</taxon>
        <taxon>Didymodactylos</taxon>
    </lineage>
</organism>
<evidence type="ECO:0000313" key="1">
    <source>
        <dbReference type="EMBL" id="CAF1016142.1"/>
    </source>
</evidence>
<dbReference type="OrthoDB" id="10047302at2759"/>